<dbReference type="GO" id="GO:0008882">
    <property type="term" value="F:[glutamate-ammonia-ligase] adenylyltransferase activity"/>
    <property type="evidence" value="ECO:0007669"/>
    <property type="project" value="InterPro"/>
</dbReference>
<dbReference type="GO" id="GO:0005829">
    <property type="term" value="C:cytosol"/>
    <property type="evidence" value="ECO:0007669"/>
    <property type="project" value="TreeGrafter"/>
</dbReference>
<dbReference type="Pfam" id="PF03710">
    <property type="entry name" value="GlnE"/>
    <property type="match status" value="3"/>
</dbReference>
<protein>
    <submittedName>
        <fullName evidence="9">Glutamate-ammonia-ligase adenylyltransferase</fullName>
    </submittedName>
</protein>
<keyword evidence="9" id="KW-0436">Ligase</keyword>
<accession>A0A1R1MLX0</accession>
<dbReference type="GO" id="GO:0016874">
    <property type="term" value="F:ligase activity"/>
    <property type="evidence" value="ECO:0007669"/>
    <property type="project" value="UniProtKB-KW"/>
</dbReference>
<keyword evidence="6" id="KW-0511">Multifunctional enzyme</keyword>
<dbReference type="RefSeq" id="WP_076712675.1">
    <property type="nucleotide sequence ID" value="NZ_MOEN01000008.1"/>
</dbReference>
<proteinExistence type="predicted"/>
<dbReference type="GO" id="GO:0005524">
    <property type="term" value="F:ATP binding"/>
    <property type="evidence" value="ECO:0007669"/>
    <property type="project" value="UniProtKB-KW"/>
</dbReference>
<dbReference type="Proteomes" id="UP000187408">
    <property type="component" value="Unassembled WGS sequence"/>
</dbReference>
<dbReference type="OrthoDB" id="9759366at2"/>
<feature type="domain" description="Glutamate-ammonia ligase adenylyltransferase repeated" evidence="7">
    <location>
        <begin position="61"/>
        <end position="293"/>
    </location>
</feature>
<feature type="domain" description="Glutamate-ammonia ligase adenylyltransferase repeated" evidence="7">
    <location>
        <begin position="704"/>
        <end position="751"/>
    </location>
</feature>
<name>A0A1R1MLX0_9BACT</name>
<dbReference type="SUPFAM" id="SSF81301">
    <property type="entry name" value="Nucleotidyltransferase"/>
    <property type="match status" value="2"/>
</dbReference>
<evidence type="ECO:0000256" key="3">
    <source>
        <dbReference type="ARBA" id="ARBA00022741"/>
    </source>
</evidence>
<keyword evidence="1 9" id="KW-0808">Transferase</keyword>
<gene>
    <name evidence="9" type="ORF">BLW93_03210</name>
</gene>
<dbReference type="AlphaFoldDB" id="A0A1R1MLX0"/>
<dbReference type="InterPro" id="IPR013546">
    <property type="entry name" value="PII_UdlTrfase/GS_AdlTrfase"/>
</dbReference>
<dbReference type="FunFam" id="1.20.120.330:FF:000005">
    <property type="entry name" value="Bifunctional glutamine synthetase adenylyltransferase/adenylyl-removing enzyme"/>
    <property type="match status" value="1"/>
</dbReference>
<evidence type="ECO:0000256" key="4">
    <source>
        <dbReference type="ARBA" id="ARBA00022840"/>
    </source>
</evidence>
<keyword evidence="2 9" id="KW-0548">Nucleotidyltransferase</keyword>
<keyword evidence="10" id="KW-1185">Reference proteome</keyword>
<keyword evidence="5" id="KW-0460">Magnesium</keyword>
<dbReference type="SUPFAM" id="SSF81593">
    <property type="entry name" value="Nucleotidyltransferase substrate binding subunit/domain"/>
    <property type="match status" value="2"/>
</dbReference>
<evidence type="ECO:0000256" key="6">
    <source>
        <dbReference type="ARBA" id="ARBA00023268"/>
    </source>
</evidence>
<keyword evidence="4" id="KW-0067">ATP-binding</keyword>
<evidence type="ECO:0000313" key="10">
    <source>
        <dbReference type="Proteomes" id="UP000187408"/>
    </source>
</evidence>
<feature type="domain" description="PII-uridylyltransferase/Glutamine-synthetase adenylyltransferase" evidence="8">
    <location>
        <begin position="333"/>
        <end position="460"/>
    </location>
</feature>
<sequence length="893" mass="104864">MKYLLQKCRSEYPDSWQKALDIIENNKDKLPNVRRALILIDKLRNKYPEQLPDFLQDQFLEDLIKLFSFSQFLGDFFVSNPDFLPKLKAIYKKRFMPSDFAVSKWRDGDEAGFKRLIRFHHRFHMGRIVLRDICGMDSLLFLTRDVTLLHDAIMSAALKFAEKMMEKRYGSPGNSGFCIVDMGKASGFELNYSSDLDVIYVYLSRYGKTSGGDYGKLDNHDYFSLLSEYVTRLVTENTKDGKCFELDLRLRPNGTMGPICNDIEALEEYYTAVARPWERFALLKSRPAAGDLKVIGVEFEKLITPFVYRKYIDFTLIEEVLRLKELIKAKVSKRLNKIDVKLGEGGIREIEFIVQAFQVIYGGKNKNIRSRNTLIALDKLRRWGFLTESEYETLRDSYEFLRRTEHMIQVTHFRQTQTFHPESEEAEELASKMGFADKEQFLSELKRTMNNVHNLFNRFFPTEKKKTLSSLTVEDLRRKKFFEPEEIKKFIDCLFNGKVLSAEAQNRLDLMGDTFIDLIFEMPDSKLCMKNLVSFLEKEEGKIYFLFYLKQINTLKVLLMLFSLKDFFIRRFIETPEIMEYLFDPEGIENPRTISAVRETFDFLKNDKLAKNLEEVRVILRKLLGRTDVETFNREFTNVTDVVLLKIYNEMAPSFAVASLGKFGSREMNVGSDLDLLFIFKDEGDKEKDIGLIPSFIEKLGAFGYEIDTRLRPFGEKGEIGFTVNYMGKYFFESARVWEKLAYTRFRLVTDGVSFKDDIYRVVDEFLFSQPLSLDTLEEIKGMRKRLEKELGKKSLMKYGIGGIVDSEFVAYTYQLFEKERIGNVYRVLKKVSERMKKDFYKIFSLLREAETEKRLYGKLIKFRDLESLMDENRELYLEFFKWIEALVSMPGR</sequence>
<evidence type="ECO:0000259" key="7">
    <source>
        <dbReference type="Pfam" id="PF03710"/>
    </source>
</evidence>
<dbReference type="GO" id="GO:0000820">
    <property type="term" value="P:regulation of glutamine family amino acid metabolic process"/>
    <property type="evidence" value="ECO:0007669"/>
    <property type="project" value="TreeGrafter"/>
</dbReference>
<dbReference type="CDD" id="cd05401">
    <property type="entry name" value="NT_GlnE_GlnD_like"/>
    <property type="match status" value="2"/>
</dbReference>
<evidence type="ECO:0000313" key="9">
    <source>
        <dbReference type="EMBL" id="OMH40812.1"/>
    </source>
</evidence>
<evidence type="ECO:0000256" key="2">
    <source>
        <dbReference type="ARBA" id="ARBA00022695"/>
    </source>
</evidence>
<evidence type="ECO:0000256" key="5">
    <source>
        <dbReference type="ARBA" id="ARBA00022842"/>
    </source>
</evidence>
<organism evidence="9 10">
    <name type="scientific">Desulfurobacterium indicum</name>
    <dbReference type="NCBI Taxonomy" id="1914305"/>
    <lineage>
        <taxon>Bacteria</taxon>
        <taxon>Pseudomonadati</taxon>
        <taxon>Aquificota</taxon>
        <taxon>Aquificia</taxon>
        <taxon>Desulfurobacteriales</taxon>
        <taxon>Desulfurobacteriaceae</taxon>
        <taxon>Desulfurobacterium</taxon>
    </lineage>
</organism>
<dbReference type="InterPro" id="IPR023057">
    <property type="entry name" value="GlnE"/>
</dbReference>
<dbReference type="Pfam" id="PF08335">
    <property type="entry name" value="GlnD_UR_UTase"/>
    <property type="match status" value="1"/>
</dbReference>
<reference evidence="9 10" key="1">
    <citation type="submission" date="2016-10" db="EMBL/GenBank/DDBJ databases">
        <title>Genome sequence of a sulfur-reducing bacterium Desulfurobacterium indicum K6013.</title>
        <authorList>
            <person name="Cao J."/>
            <person name="Shao Z."/>
            <person name="Alain K."/>
            <person name="Jebbar M."/>
        </authorList>
    </citation>
    <scope>NUCLEOTIDE SEQUENCE [LARGE SCALE GENOMIC DNA]</scope>
    <source>
        <strain evidence="9 10">K6013</strain>
    </source>
</reference>
<dbReference type="InterPro" id="IPR043519">
    <property type="entry name" value="NT_sf"/>
</dbReference>
<dbReference type="EMBL" id="MOEN01000008">
    <property type="protein sequence ID" value="OMH40812.1"/>
    <property type="molecule type" value="Genomic_DNA"/>
</dbReference>
<dbReference type="Gene3D" id="3.30.460.10">
    <property type="entry name" value="Beta Polymerase, domain 2"/>
    <property type="match status" value="2"/>
</dbReference>
<feature type="domain" description="Glutamate-ammonia ligase adenylyltransferase repeated" evidence="7">
    <location>
        <begin position="651"/>
        <end position="686"/>
    </location>
</feature>
<comment type="caution">
    <text evidence="9">The sequence shown here is derived from an EMBL/GenBank/DDBJ whole genome shotgun (WGS) entry which is preliminary data.</text>
</comment>
<keyword evidence="3" id="KW-0547">Nucleotide-binding</keyword>
<dbReference type="PANTHER" id="PTHR30621">
    <property type="entry name" value="GLUTAMINE SYNTHETASE ADENYLYLTRANSFERASE"/>
    <property type="match status" value="1"/>
</dbReference>
<dbReference type="STRING" id="1914305.BLW93_03210"/>
<dbReference type="PANTHER" id="PTHR30621:SF0">
    <property type="entry name" value="BIFUNCTIONAL GLUTAMINE SYNTHETASE ADENYLYLTRANSFERASE_ADENYLYL-REMOVING ENZYME"/>
    <property type="match status" value="1"/>
</dbReference>
<evidence type="ECO:0000259" key="8">
    <source>
        <dbReference type="Pfam" id="PF08335"/>
    </source>
</evidence>
<evidence type="ECO:0000256" key="1">
    <source>
        <dbReference type="ARBA" id="ARBA00022679"/>
    </source>
</evidence>
<dbReference type="InterPro" id="IPR005190">
    <property type="entry name" value="GlnE_rpt_dom"/>
</dbReference>
<dbReference type="Gene3D" id="1.20.120.330">
    <property type="entry name" value="Nucleotidyltransferases domain 2"/>
    <property type="match status" value="2"/>
</dbReference>